<dbReference type="GO" id="GO:0015937">
    <property type="term" value="P:coenzyme A biosynthetic process"/>
    <property type="evidence" value="ECO:0007669"/>
    <property type="project" value="UniProtKB-UniRule"/>
</dbReference>
<feature type="binding site" evidence="3">
    <location>
        <position position="324"/>
    </location>
    <ligand>
        <name>CTP</name>
        <dbReference type="ChEBI" id="CHEBI:37563"/>
    </ligand>
</feature>
<dbReference type="PANTHER" id="PTHR14359">
    <property type="entry name" value="HOMO-OLIGOMERIC FLAVIN CONTAINING CYS DECARBOXYLASE FAMILY"/>
    <property type="match status" value="1"/>
</dbReference>
<evidence type="ECO:0000256" key="1">
    <source>
        <dbReference type="ARBA" id="ARBA00022793"/>
    </source>
</evidence>
<comment type="cofactor">
    <cofactor evidence="3">
        <name>Mg(2+)</name>
        <dbReference type="ChEBI" id="CHEBI:18420"/>
    </cofactor>
</comment>
<evidence type="ECO:0000313" key="7">
    <source>
        <dbReference type="EMBL" id="HJG88542.1"/>
    </source>
</evidence>
<comment type="similarity">
    <text evidence="3 4">In the N-terminal section; belongs to the HFCD (homo-oligomeric flavin containing Cys decarboxylase) superfamily.</text>
</comment>
<feature type="region of interest" description="Phosphopantothenoylcysteine decarboxylase" evidence="3">
    <location>
        <begin position="1"/>
        <end position="189"/>
    </location>
</feature>
<feature type="binding site" evidence="3">
    <location>
        <position position="342"/>
    </location>
    <ligand>
        <name>CTP</name>
        <dbReference type="ChEBI" id="CHEBI:37563"/>
    </ligand>
</feature>
<comment type="catalytic activity">
    <reaction evidence="3 4">
        <text>N-[(R)-4-phosphopantothenoyl]-L-cysteine + H(+) = (R)-4'-phosphopantetheine + CO2</text>
        <dbReference type="Rhea" id="RHEA:16793"/>
        <dbReference type="ChEBI" id="CHEBI:15378"/>
        <dbReference type="ChEBI" id="CHEBI:16526"/>
        <dbReference type="ChEBI" id="CHEBI:59458"/>
        <dbReference type="ChEBI" id="CHEBI:61723"/>
        <dbReference type="EC" id="4.1.1.36"/>
    </reaction>
</comment>
<dbReference type="HAMAP" id="MF_02225">
    <property type="entry name" value="CoaBC"/>
    <property type="match status" value="1"/>
</dbReference>
<comment type="function">
    <text evidence="3">Catalyzes two sequential steps in the biosynthesis of coenzyme A. In the first step cysteine is conjugated to 4'-phosphopantothenate to form 4-phosphopantothenoylcysteine. In the second step the latter compound is decarboxylated to form 4'-phosphopantotheine.</text>
</comment>
<dbReference type="Gene3D" id="3.40.50.1950">
    <property type="entry name" value="Flavin prenyltransferase-like"/>
    <property type="match status" value="1"/>
</dbReference>
<protein>
    <recommendedName>
        <fullName evidence="3">Coenzyme A biosynthesis bifunctional protein CoaBC</fullName>
    </recommendedName>
    <alternativeName>
        <fullName evidence="3">DNA/pantothenate metabolism flavoprotein</fullName>
    </alternativeName>
    <alternativeName>
        <fullName evidence="3">Phosphopantothenoylcysteine synthetase/decarboxylase</fullName>
        <shortName evidence="3">PPCS-PPCDC</shortName>
    </alternativeName>
    <domain>
        <recommendedName>
            <fullName evidence="3">Phosphopantothenoylcysteine decarboxylase</fullName>
            <shortName evidence="3">PPC decarboxylase</shortName>
            <shortName evidence="3">PPC-DC</shortName>
            <ecNumber evidence="3">4.1.1.36</ecNumber>
        </recommendedName>
        <alternativeName>
            <fullName evidence="3">CoaC</fullName>
        </alternativeName>
    </domain>
    <domain>
        <recommendedName>
            <fullName evidence="3">Phosphopantothenate--cysteine ligase</fullName>
            <ecNumber evidence="3">6.3.2.5</ecNumber>
        </recommendedName>
        <alternativeName>
            <fullName evidence="3">CoaB</fullName>
        </alternativeName>
        <alternativeName>
            <fullName evidence="3">Phosphopantothenoylcysteine synthetase</fullName>
            <shortName evidence="3">PPC synthetase</shortName>
            <shortName evidence="3">PPC-S</shortName>
        </alternativeName>
    </domain>
</protein>
<gene>
    <name evidence="3 7" type="primary">coaBC</name>
    <name evidence="7" type="ORF">K8U91_03575</name>
</gene>
<dbReference type="Gene3D" id="3.40.50.10300">
    <property type="entry name" value="CoaB-like"/>
    <property type="match status" value="1"/>
</dbReference>
<feature type="binding site" evidence="3">
    <location>
        <position position="279"/>
    </location>
    <ligand>
        <name>CTP</name>
        <dbReference type="ChEBI" id="CHEBI:37563"/>
    </ligand>
</feature>
<dbReference type="InterPro" id="IPR035929">
    <property type="entry name" value="CoaB-like_sf"/>
</dbReference>
<evidence type="ECO:0000313" key="8">
    <source>
        <dbReference type="Proteomes" id="UP000757103"/>
    </source>
</evidence>
<feature type="region of interest" description="Phosphopantothenate--cysteine ligase" evidence="3">
    <location>
        <begin position="190"/>
        <end position="402"/>
    </location>
</feature>
<dbReference type="Pfam" id="PF04127">
    <property type="entry name" value="DFP"/>
    <property type="match status" value="1"/>
</dbReference>
<keyword evidence="3 4" id="KW-0436">Ligase</keyword>
<feature type="binding site" evidence="3">
    <location>
        <position position="289"/>
    </location>
    <ligand>
        <name>CTP</name>
        <dbReference type="ChEBI" id="CHEBI:37563"/>
    </ligand>
</feature>
<evidence type="ECO:0000259" key="5">
    <source>
        <dbReference type="Pfam" id="PF02441"/>
    </source>
</evidence>
<comment type="pathway">
    <text evidence="3 4">Cofactor biosynthesis; coenzyme A biosynthesis; CoA from (R)-pantothenate: step 2/5.</text>
</comment>
<dbReference type="GO" id="GO:0010181">
    <property type="term" value="F:FMN binding"/>
    <property type="evidence" value="ECO:0007669"/>
    <property type="project" value="UniProtKB-UniRule"/>
</dbReference>
<comment type="pathway">
    <text evidence="3 4">Cofactor biosynthesis; coenzyme A biosynthesis; CoA from (R)-pantothenate: step 3/5.</text>
</comment>
<feature type="domain" description="Flavoprotein" evidence="5">
    <location>
        <begin position="5"/>
        <end position="175"/>
    </location>
</feature>
<accession>A0A921MQA0</accession>
<dbReference type="GO" id="GO:0015941">
    <property type="term" value="P:pantothenate catabolic process"/>
    <property type="evidence" value="ECO:0007669"/>
    <property type="project" value="InterPro"/>
</dbReference>
<comment type="cofactor">
    <cofactor evidence="3">
        <name>FMN</name>
        <dbReference type="ChEBI" id="CHEBI:58210"/>
    </cofactor>
    <text evidence="3">Binds 1 FMN per subunit.</text>
</comment>
<dbReference type="GO" id="GO:0004633">
    <property type="term" value="F:phosphopantothenoylcysteine decarboxylase activity"/>
    <property type="evidence" value="ECO:0007669"/>
    <property type="project" value="UniProtKB-UniRule"/>
</dbReference>
<dbReference type="Pfam" id="PF02441">
    <property type="entry name" value="Flavoprotein"/>
    <property type="match status" value="1"/>
</dbReference>
<dbReference type="RefSeq" id="WP_273305579.1">
    <property type="nucleotide sequence ID" value="NZ_DYUD01000012.1"/>
</dbReference>
<dbReference type="SUPFAM" id="SSF102645">
    <property type="entry name" value="CoaB-like"/>
    <property type="match status" value="1"/>
</dbReference>
<keyword evidence="3 4" id="KW-0288">FMN</keyword>
<name>A0A921MQA0_9BACT</name>
<dbReference type="EC" id="6.3.2.5" evidence="3"/>
<reference evidence="7" key="1">
    <citation type="journal article" date="2021" name="PeerJ">
        <title>Extensive microbial diversity within the chicken gut microbiome revealed by metagenomics and culture.</title>
        <authorList>
            <person name="Gilroy R."/>
            <person name="Ravi A."/>
            <person name="Getino M."/>
            <person name="Pursley I."/>
            <person name="Horton D.L."/>
            <person name="Alikhan N.F."/>
            <person name="Baker D."/>
            <person name="Gharbi K."/>
            <person name="Hall N."/>
            <person name="Watson M."/>
            <person name="Adriaenssens E.M."/>
            <person name="Foster-Nyarko E."/>
            <person name="Jarju S."/>
            <person name="Secka A."/>
            <person name="Antonio M."/>
            <person name="Oren A."/>
            <person name="Chaudhuri R.R."/>
            <person name="La Ragione R."/>
            <person name="Hildebrand F."/>
            <person name="Pallen M.J."/>
        </authorList>
    </citation>
    <scope>NUCLEOTIDE SEQUENCE</scope>
    <source>
        <strain evidence="7">CHK121-7720</strain>
    </source>
</reference>
<feature type="binding site" evidence="3">
    <location>
        <position position="338"/>
    </location>
    <ligand>
        <name>CTP</name>
        <dbReference type="ChEBI" id="CHEBI:37563"/>
    </ligand>
</feature>
<comment type="similarity">
    <text evidence="3 4">In the C-terminal section; belongs to the PPC synthetase family.</text>
</comment>
<comment type="caution">
    <text evidence="7">The sequence shown here is derived from an EMBL/GenBank/DDBJ whole genome shotgun (WGS) entry which is preliminary data.</text>
</comment>
<feature type="domain" description="DNA/pantothenate metabolism flavoprotein C-terminal" evidence="6">
    <location>
        <begin position="185"/>
        <end position="395"/>
    </location>
</feature>
<comment type="catalytic activity">
    <reaction evidence="3 4">
        <text>(R)-4'-phosphopantothenate + L-cysteine + CTP = N-[(R)-4-phosphopantothenoyl]-L-cysteine + CMP + diphosphate + H(+)</text>
        <dbReference type="Rhea" id="RHEA:19397"/>
        <dbReference type="ChEBI" id="CHEBI:10986"/>
        <dbReference type="ChEBI" id="CHEBI:15378"/>
        <dbReference type="ChEBI" id="CHEBI:33019"/>
        <dbReference type="ChEBI" id="CHEBI:35235"/>
        <dbReference type="ChEBI" id="CHEBI:37563"/>
        <dbReference type="ChEBI" id="CHEBI:59458"/>
        <dbReference type="ChEBI" id="CHEBI:60377"/>
        <dbReference type="EC" id="6.3.2.5"/>
    </reaction>
</comment>
<sequence>MLKGKHIILGITGSIAAYKAAYLLRLLIKQGAEVQVVMTPAGKEFITPVTLSSLSGKPVVSEFFTANTGEWHSHVDLGLWADVMIVAPATASTIGKMAHGIADNMLVTTYLSCKAPVFVAPAMDLDMYAHPSTRHNLDLLRSYGNHIIEPATGELASHLTGKGRMEEPENIVAVLDRFFERKQSLAGKTVLVTAGPTYEKIDPVRFIGNYSSGKMGFALAEACAEAGAEVVLVAGPVALKTSHPSIRRIDVESAAEMYRAAVEAYDHADAAIMCAAVADYAPETVSDVKLKRSGEERVLRLKPNPDIAAELGRRKRAGQYLVGFALETNDEESNARSKMAKKNLDFIVLNSLRDAGAGFRCDTNKVTVIGREGEPVEIPCKLKTEVAVDIVDLLARCMNEGR</sequence>
<keyword evidence="3" id="KW-0460">Magnesium</keyword>
<keyword evidence="1 3" id="KW-0210">Decarboxylase</keyword>
<dbReference type="PANTHER" id="PTHR14359:SF6">
    <property type="entry name" value="PHOSPHOPANTOTHENOYLCYSTEINE DECARBOXYLASE"/>
    <property type="match status" value="1"/>
</dbReference>
<keyword evidence="3" id="KW-0511">Multifunctional enzyme</keyword>
<evidence type="ECO:0000259" key="6">
    <source>
        <dbReference type="Pfam" id="PF04127"/>
    </source>
</evidence>
<comment type="caution">
    <text evidence="3">Lacks conserved residue(s) required for the propagation of feature annotation.</text>
</comment>
<keyword evidence="3" id="KW-0479">Metal-binding</keyword>
<dbReference type="EC" id="4.1.1.36" evidence="3"/>
<dbReference type="InterPro" id="IPR003382">
    <property type="entry name" value="Flavoprotein"/>
</dbReference>
<evidence type="ECO:0000256" key="2">
    <source>
        <dbReference type="ARBA" id="ARBA00023239"/>
    </source>
</evidence>
<dbReference type="GO" id="GO:0046872">
    <property type="term" value="F:metal ion binding"/>
    <property type="evidence" value="ECO:0007669"/>
    <property type="project" value="UniProtKB-KW"/>
</dbReference>
<dbReference type="AlphaFoldDB" id="A0A921MQA0"/>
<dbReference type="InterPro" id="IPR005252">
    <property type="entry name" value="CoaBC"/>
</dbReference>
<dbReference type="Proteomes" id="UP000757103">
    <property type="component" value="Unassembled WGS sequence"/>
</dbReference>
<proteinExistence type="inferred from homology"/>
<dbReference type="NCBIfam" id="TIGR00521">
    <property type="entry name" value="coaBC_dfp"/>
    <property type="match status" value="1"/>
</dbReference>
<dbReference type="SUPFAM" id="SSF52507">
    <property type="entry name" value="Homo-oligomeric flavin-containing Cys decarboxylases, HFCD"/>
    <property type="match status" value="1"/>
</dbReference>
<organism evidence="7 8">
    <name type="scientific">Barnesiella viscericola</name>
    <dbReference type="NCBI Taxonomy" id="397865"/>
    <lineage>
        <taxon>Bacteria</taxon>
        <taxon>Pseudomonadati</taxon>
        <taxon>Bacteroidota</taxon>
        <taxon>Bacteroidia</taxon>
        <taxon>Bacteroidales</taxon>
        <taxon>Barnesiellaceae</taxon>
        <taxon>Barnesiella</taxon>
    </lineage>
</organism>
<keyword evidence="3 4" id="KW-0285">Flavoprotein</keyword>
<reference evidence="7" key="2">
    <citation type="submission" date="2021-09" db="EMBL/GenBank/DDBJ databases">
        <authorList>
            <person name="Gilroy R."/>
        </authorList>
    </citation>
    <scope>NUCLEOTIDE SEQUENCE</scope>
    <source>
        <strain evidence="7">CHK121-7720</strain>
    </source>
</reference>
<dbReference type="EMBL" id="DYUD01000012">
    <property type="protein sequence ID" value="HJG88542.1"/>
    <property type="molecule type" value="Genomic_DNA"/>
</dbReference>
<evidence type="ECO:0000256" key="3">
    <source>
        <dbReference type="HAMAP-Rule" id="MF_02225"/>
    </source>
</evidence>
<dbReference type="GO" id="GO:0004632">
    <property type="term" value="F:phosphopantothenate--cysteine ligase activity"/>
    <property type="evidence" value="ECO:0007669"/>
    <property type="project" value="UniProtKB-UniRule"/>
</dbReference>
<dbReference type="InterPro" id="IPR036551">
    <property type="entry name" value="Flavin_trans-like"/>
</dbReference>
<dbReference type="InterPro" id="IPR007085">
    <property type="entry name" value="DNA/pantothenate-metab_flavo_C"/>
</dbReference>
<dbReference type="GO" id="GO:0071513">
    <property type="term" value="C:phosphopantothenoylcysteine decarboxylase complex"/>
    <property type="evidence" value="ECO:0007669"/>
    <property type="project" value="TreeGrafter"/>
</dbReference>
<keyword evidence="2 3" id="KW-0456">Lyase</keyword>
<evidence type="ECO:0000256" key="4">
    <source>
        <dbReference type="RuleBase" id="RU364078"/>
    </source>
</evidence>
<comment type="function">
    <text evidence="4">Catalyzes two steps in the biosynthesis of coenzyme A. In the first step cysteine is conjugated to 4'-phosphopantothenate to form 4-phosphopantothenoylcysteine, in the latter compound is decarboxylated to form 4'-phosphopantotheine.</text>
</comment>